<dbReference type="RefSeq" id="WP_257465769.1">
    <property type="nucleotide sequence ID" value="NZ_JANJZT010000059.1"/>
</dbReference>
<dbReference type="Proteomes" id="UP001549106">
    <property type="component" value="Unassembled WGS sequence"/>
</dbReference>
<reference evidence="1 2" key="1">
    <citation type="submission" date="2024-06" db="EMBL/GenBank/DDBJ databases">
        <title>Genomic Encyclopedia of Type Strains, Phase IV (KMG-IV): sequencing the most valuable type-strain genomes for metagenomic binning, comparative biology and taxonomic classification.</title>
        <authorList>
            <person name="Goeker M."/>
        </authorList>
    </citation>
    <scope>NUCLEOTIDE SEQUENCE [LARGE SCALE GENOMIC DNA]</scope>
    <source>
        <strain evidence="1 2">DSM 29492</strain>
    </source>
</reference>
<sequence length="140" mass="16081">MIINIKTMFLQQWKLFKNAKTEVDFSVVSKEKWKEAGQWPATVPPFFPLVTRCVARQEQAGEYILLYNDALVLTDELTIYILKLCDGFNAPKTIKELVKKESLFASVEDVEGKVEKILANAGKYGIINWIPFSQPHIDRM</sequence>
<proteinExistence type="predicted"/>
<evidence type="ECO:0000313" key="2">
    <source>
        <dbReference type="Proteomes" id="UP001549106"/>
    </source>
</evidence>
<keyword evidence="2" id="KW-1185">Reference proteome</keyword>
<organism evidence="1 2">
    <name type="scientific">Blautia caecimuris</name>
    <dbReference type="NCBI Taxonomy" id="1796615"/>
    <lineage>
        <taxon>Bacteria</taxon>
        <taxon>Bacillati</taxon>
        <taxon>Bacillota</taxon>
        <taxon>Clostridia</taxon>
        <taxon>Lachnospirales</taxon>
        <taxon>Lachnospiraceae</taxon>
        <taxon>Blautia</taxon>
    </lineage>
</organism>
<accession>A0ABV2M7S4</accession>
<comment type="caution">
    <text evidence="1">The sequence shown here is derived from an EMBL/GenBank/DDBJ whole genome shotgun (WGS) entry which is preliminary data.</text>
</comment>
<gene>
    <name evidence="1" type="ORF">ABID24_003803</name>
</gene>
<name>A0ABV2M7S4_9FIRM</name>
<dbReference type="EMBL" id="JBEPMJ010000060">
    <property type="protein sequence ID" value="MET3752529.1"/>
    <property type="molecule type" value="Genomic_DNA"/>
</dbReference>
<protein>
    <submittedName>
        <fullName evidence="1">Uncharacterized protein</fullName>
    </submittedName>
</protein>
<evidence type="ECO:0000313" key="1">
    <source>
        <dbReference type="EMBL" id="MET3752529.1"/>
    </source>
</evidence>